<organism evidence="1 2">
    <name type="scientific">Kitasatospora cineracea</name>
    <dbReference type="NCBI Taxonomy" id="88074"/>
    <lineage>
        <taxon>Bacteria</taxon>
        <taxon>Bacillati</taxon>
        <taxon>Actinomycetota</taxon>
        <taxon>Actinomycetes</taxon>
        <taxon>Kitasatosporales</taxon>
        <taxon>Streptomycetaceae</taxon>
        <taxon>Kitasatospora</taxon>
    </lineage>
</organism>
<evidence type="ECO:0000313" key="2">
    <source>
        <dbReference type="Proteomes" id="UP000267408"/>
    </source>
</evidence>
<dbReference type="InterPro" id="IPR036736">
    <property type="entry name" value="ACP-like_sf"/>
</dbReference>
<evidence type="ECO:0000313" key="1">
    <source>
        <dbReference type="EMBL" id="ROR45772.1"/>
    </source>
</evidence>
<dbReference type="EMBL" id="RJVJ01000001">
    <property type="protein sequence ID" value="ROR45772.1"/>
    <property type="molecule type" value="Genomic_DNA"/>
</dbReference>
<dbReference type="Gene3D" id="1.10.1200.10">
    <property type="entry name" value="ACP-like"/>
    <property type="match status" value="1"/>
</dbReference>
<proteinExistence type="predicted"/>
<dbReference type="AlphaFoldDB" id="A0A8G1XGG2"/>
<reference evidence="1 2" key="1">
    <citation type="submission" date="2018-11" db="EMBL/GenBank/DDBJ databases">
        <title>Sequencing the genomes of 1000 actinobacteria strains.</title>
        <authorList>
            <person name="Klenk H.-P."/>
        </authorList>
    </citation>
    <scope>NUCLEOTIDE SEQUENCE [LARGE SCALE GENOMIC DNA]</scope>
    <source>
        <strain evidence="1 2">DSM 44780</strain>
    </source>
</reference>
<evidence type="ECO:0008006" key="3">
    <source>
        <dbReference type="Google" id="ProtNLM"/>
    </source>
</evidence>
<gene>
    <name evidence="1" type="ORF">EDD39_4019</name>
</gene>
<protein>
    <recommendedName>
        <fullName evidence="3">Acyl carrier protein</fullName>
    </recommendedName>
</protein>
<sequence length="81" mass="8971">MQQIADWIQGKNPALGREVAPAEDLIEGRLIDSLDFLEFIYLLESVSGRPIDLAEVTVDDFRTLERIEERFLAPATPGGAA</sequence>
<accession>A0A8G1XGG2</accession>
<dbReference type="OrthoDB" id="3396741at2"/>
<dbReference type="Proteomes" id="UP000267408">
    <property type="component" value="Unassembled WGS sequence"/>
</dbReference>
<comment type="caution">
    <text evidence="1">The sequence shown here is derived from an EMBL/GenBank/DDBJ whole genome shotgun (WGS) entry which is preliminary data.</text>
</comment>
<name>A0A8G1XGG2_9ACTN</name>
<dbReference type="RefSeq" id="WP_123557900.1">
    <property type="nucleotide sequence ID" value="NZ_RJVJ01000001.1"/>
</dbReference>
<dbReference type="SUPFAM" id="SSF47336">
    <property type="entry name" value="ACP-like"/>
    <property type="match status" value="1"/>
</dbReference>